<evidence type="ECO:0000313" key="2">
    <source>
        <dbReference type="Proteomes" id="UP000048948"/>
    </source>
</evidence>
<reference evidence="1 2" key="1">
    <citation type="submission" date="2015-03" db="EMBL/GenBank/DDBJ databases">
        <authorList>
            <consortium name="Pathogen Informatics"/>
        </authorList>
    </citation>
    <scope>NUCLEOTIDE SEQUENCE [LARGE SCALE GENOMIC DNA]</scope>
    <source>
        <strain evidence="1 2">Bir 172</strain>
    </source>
</reference>
<dbReference type="AlphaFoldDB" id="A0A655A9U6"/>
<protein>
    <submittedName>
        <fullName evidence="1">Uncharacterized protein</fullName>
    </submittedName>
</protein>
<name>A0A655A9U6_MYCTX</name>
<dbReference type="EMBL" id="CNGE01000394">
    <property type="protein sequence ID" value="CKS65784.1"/>
    <property type="molecule type" value="Genomic_DNA"/>
</dbReference>
<sequence>MGRLDAVQPLNGAPLSTAVLAADVQAAGAVVVIQQDVVAADVAVEGERQIHDGKLQSLGHEDGHDLHRRGVAVQPAIVFRRAGTRLGLAAQPIAQPGQAEPLAMSGLVQQLRNVRQVC</sequence>
<proteinExistence type="predicted"/>
<evidence type="ECO:0000313" key="1">
    <source>
        <dbReference type="EMBL" id="CKS65784.1"/>
    </source>
</evidence>
<accession>A0A655A9U6</accession>
<dbReference type="Proteomes" id="UP000048948">
    <property type="component" value="Unassembled WGS sequence"/>
</dbReference>
<organism evidence="1 2">
    <name type="scientific">Mycobacterium tuberculosis</name>
    <dbReference type="NCBI Taxonomy" id="1773"/>
    <lineage>
        <taxon>Bacteria</taxon>
        <taxon>Bacillati</taxon>
        <taxon>Actinomycetota</taxon>
        <taxon>Actinomycetes</taxon>
        <taxon>Mycobacteriales</taxon>
        <taxon>Mycobacteriaceae</taxon>
        <taxon>Mycobacterium</taxon>
        <taxon>Mycobacterium tuberculosis complex</taxon>
    </lineage>
</organism>
<gene>
    <name evidence="1" type="ORF">ERS027646_02244</name>
</gene>